<evidence type="ECO:0000256" key="3">
    <source>
        <dbReference type="ARBA" id="ARBA00022475"/>
    </source>
</evidence>
<evidence type="ECO:0000256" key="6">
    <source>
        <dbReference type="ARBA" id="ARBA00022737"/>
    </source>
</evidence>
<feature type="transmembrane region" description="Helical" evidence="13">
    <location>
        <begin position="494"/>
        <end position="520"/>
    </location>
</feature>
<evidence type="ECO:0000256" key="9">
    <source>
        <dbReference type="ARBA" id="ARBA00023157"/>
    </source>
</evidence>
<dbReference type="FunFam" id="2.60.40.10:FF:000077">
    <property type="entry name" value="Kirre like nephrin family adhesion molecule 3"/>
    <property type="match status" value="1"/>
</dbReference>
<keyword evidence="5 14" id="KW-0732">Signal</keyword>
<dbReference type="InParanoid" id="A0A4W6DAX5"/>
<feature type="domain" description="Ig-like" evidence="15">
    <location>
        <begin position="20"/>
        <end position="114"/>
    </location>
</feature>
<dbReference type="Ensembl" id="ENSLCAT00010022470.1">
    <property type="protein sequence ID" value="ENSLCAP00010021997.1"/>
    <property type="gene ID" value="ENSLCAG00010010320.1"/>
</dbReference>
<keyword evidence="4 13" id="KW-0812">Transmembrane</keyword>
<dbReference type="CDD" id="cd05759">
    <property type="entry name" value="IgI_2_KIRREL3-like"/>
    <property type="match status" value="1"/>
</dbReference>
<dbReference type="InterPro" id="IPR007110">
    <property type="entry name" value="Ig-like_dom"/>
</dbReference>
<evidence type="ECO:0000256" key="10">
    <source>
        <dbReference type="ARBA" id="ARBA00023180"/>
    </source>
</evidence>
<dbReference type="GO" id="GO:0005886">
    <property type="term" value="C:plasma membrane"/>
    <property type="evidence" value="ECO:0007669"/>
    <property type="project" value="UniProtKB-SubCell"/>
</dbReference>
<dbReference type="Proteomes" id="UP000314980">
    <property type="component" value="Unassembled WGS sequence"/>
</dbReference>
<evidence type="ECO:0000259" key="15">
    <source>
        <dbReference type="PROSITE" id="PS50835"/>
    </source>
</evidence>
<evidence type="ECO:0000256" key="4">
    <source>
        <dbReference type="ARBA" id="ARBA00022692"/>
    </source>
</evidence>
<organism evidence="16 17">
    <name type="scientific">Lates calcarifer</name>
    <name type="common">Barramundi</name>
    <name type="synonym">Holocentrus calcarifer</name>
    <dbReference type="NCBI Taxonomy" id="8187"/>
    <lineage>
        <taxon>Eukaryota</taxon>
        <taxon>Metazoa</taxon>
        <taxon>Chordata</taxon>
        <taxon>Craniata</taxon>
        <taxon>Vertebrata</taxon>
        <taxon>Euteleostomi</taxon>
        <taxon>Actinopterygii</taxon>
        <taxon>Neopterygii</taxon>
        <taxon>Teleostei</taxon>
        <taxon>Neoteleostei</taxon>
        <taxon>Acanthomorphata</taxon>
        <taxon>Carangaria</taxon>
        <taxon>Carangaria incertae sedis</taxon>
        <taxon>Centropomidae</taxon>
        <taxon>Lates</taxon>
    </lineage>
</organism>
<dbReference type="GO" id="GO:0005911">
    <property type="term" value="C:cell-cell junction"/>
    <property type="evidence" value="ECO:0007669"/>
    <property type="project" value="TreeGrafter"/>
</dbReference>
<dbReference type="GeneTree" id="ENSGT00940000157126"/>
<dbReference type="STRING" id="8187.ENSLCAP00010021997"/>
<dbReference type="PANTHER" id="PTHR11640">
    <property type="entry name" value="NEPHRIN"/>
    <property type="match status" value="1"/>
</dbReference>
<feature type="region of interest" description="Disordered" evidence="12">
    <location>
        <begin position="737"/>
        <end position="772"/>
    </location>
</feature>
<gene>
    <name evidence="16" type="primary">KIRREL3</name>
    <name evidence="18" type="synonym">LOC108893945</name>
</gene>
<keyword evidence="11" id="KW-0393">Immunoglobulin domain</keyword>
<feature type="domain" description="Ig-like" evidence="15">
    <location>
        <begin position="307"/>
        <end position="387"/>
    </location>
</feature>
<keyword evidence="6" id="KW-0677">Repeat</keyword>
<dbReference type="Proteomes" id="UP000694890">
    <property type="component" value="Linkage group LG20"/>
</dbReference>
<evidence type="ECO:0000256" key="1">
    <source>
        <dbReference type="ARBA" id="ARBA00004251"/>
    </source>
</evidence>
<evidence type="ECO:0000256" key="2">
    <source>
        <dbReference type="ARBA" id="ARBA00008637"/>
    </source>
</evidence>
<comment type="similarity">
    <text evidence="2">Belongs to the immunoglobulin superfamily.</text>
</comment>
<dbReference type="InterPro" id="IPR013162">
    <property type="entry name" value="CD80_C2-set"/>
</dbReference>
<sequence>MNSWLLLLLLCCFANTGSSAVFTQEPTDLVVVAGQPVTLPCSIPGYHGMVLWLRDGMALGVNRDLSGYPRYDIVGDHSKGEYHLLIQRTEIQDDAFFECQAIQAAIRSRPAHLTVLVPPDDPVIVGAPVVSLRAGDYLNLTCHADNAKPAASIIWIHNGLVLSGAIYSKTLLRDGKRESTASTLYLSPSNIESGQQITCRASNKAAPNGKDASVTIDIQHLPIVNLTVEPQPVLEGNLVKFHCATKANPPVIYYRWAKGGNVIPDVSGDTYEVLVDHSFFTEPVSCEVTNTLGSTNISRNVDVYFGPRMGAEPQSLQVDLGSDAVFKCAWTGNPSLTIVWMKRGSGVVLSNKSTLTLKAVKQEDAGKYVCRAVVPRVGAGEREVSLTVNGPPTISSTQTQQVLYGEKGQIKCFIRSTPPPDRIAWSWKETVLESGTSGRYTVETVSTEEGVISTLTMSNIVPADFQTIYNCTAWNSFGSDTEIIRLKEQETLRLAVIIGVAVAAFLALSVLLGTLGAFCCTRFHRKDVHLVMSSLPMSLSHQRDVKTENIKGVVSAKNDIRVEIVHKDHDAAQESEEHTNLKQIMIDHGGFQQEAALKQLEVLREEEKEFQHIKDPTNGYYSVNSFNEHHTTPTMSLAPNQTPDVGQSPLDGSMTVGKQRVPTGMSFTNIYNTLGAGPNRLYDYSQRFVLGMGSSSIELCEREFQRSSLSDSSSFIDTQCDSSVSSYSKHDGYVQFDKDSKTSASSSSHYSQSSSQNSDLTRPLQKRMQTHV</sequence>
<dbReference type="KEGG" id="lcf:108893945"/>
<evidence type="ECO:0000313" key="17">
    <source>
        <dbReference type="Proteomes" id="UP000314980"/>
    </source>
</evidence>
<evidence type="ECO:0000256" key="8">
    <source>
        <dbReference type="ARBA" id="ARBA00023136"/>
    </source>
</evidence>
<dbReference type="InterPro" id="IPR013783">
    <property type="entry name" value="Ig-like_fold"/>
</dbReference>
<dbReference type="GO" id="GO:0050839">
    <property type="term" value="F:cell adhesion molecule binding"/>
    <property type="evidence" value="ECO:0007669"/>
    <property type="project" value="TreeGrafter"/>
</dbReference>
<reference evidence="16" key="3">
    <citation type="submission" date="2025-05" db="UniProtKB">
        <authorList>
            <consortium name="Ensembl"/>
        </authorList>
    </citation>
    <scope>IDENTIFICATION</scope>
</reference>
<dbReference type="InterPro" id="IPR036179">
    <property type="entry name" value="Ig-like_dom_sf"/>
</dbReference>
<reference evidence="18" key="2">
    <citation type="submission" date="2025-04" db="UniProtKB">
        <authorList>
            <consortium name="RefSeq"/>
        </authorList>
    </citation>
    <scope>IDENTIFICATION</scope>
    <source>
        <tissue evidence="18">Brain</tissue>
    </source>
</reference>
<dbReference type="InterPro" id="IPR013098">
    <property type="entry name" value="Ig_I-set"/>
</dbReference>
<dbReference type="AlphaFoldDB" id="A0A4W6DAX5"/>
<evidence type="ECO:0000313" key="16">
    <source>
        <dbReference type="Ensembl" id="ENSLCAP00010021997.1"/>
    </source>
</evidence>
<dbReference type="CDD" id="cd05898">
    <property type="entry name" value="IgI_5_KIRREL3"/>
    <property type="match status" value="1"/>
</dbReference>
<name>A0A4W6DAX5_LATCA</name>
<keyword evidence="8 13" id="KW-0472">Membrane</keyword>
<accession>A0A4W6DAX5</accession>
<evidence type="ECO:0000256" key="14">
    <source>
        <dbReference type="SAM" id="SignalP"/>
    </source>
</evidence>
<keyword evidence="9" id="KW-1015">Disulfide bond</keyword>
<feature type="compositionally biased region" description="Low complexity" evidence="12">
    <location>
        <begin position="742"/>
        <end position="758"/>
    </location>
</feature>
<keyword evidence="10" id="KW-0325">Glycoprotein</keyword>
<dbReference type="RefSeq" id="XP_018547953.1">
    <property type="nucleotide sequence ID" value="XM_018692437.2"/>
</dbReference>
<feature type="domain" description="Ig-like" evidence="15">
    <location>
        <begin position="122"/>
        <end position="215"/>
    </location>
</feature>
<evidence type="ECO:0000256" key="13">
    <source>
        <dbReference type="SAM" id="Phobius"/>
    </source>
</evidence>
<dbReference type="FunFam" id="2.60.40.10:FF:000094">
    <property type="entry name" value="Kirre like nephrin family adhesion molecule 3"/>
    <property type="match status" value="1"/>
</dbReference>
<dbReference type="FunFam" id="2.60.40.10:FF:000170">
    <property type="entry name" value="Kirre like nephrin family adhesion molecule 3"/>
    <property type="match status" value="1"/>
</dbReference>
<dbReference type="GeneID" id="108893945"/>
<keyword evidence="3" id="KW-1003">Cell membrane</keyword>
<dbReference type="InterPro" id="IPR003598">
    <property type="entry name" value="Ig_sub2"/>
</dbReference>
<protein>
    <submittedName>
        <fullName evidence="18">Kin of IRRE-like protein 3 isoform X1</fullName>
    </submittedName>
    <submittedName>
        <fullName evidence="16">Kirre like nephrin family adhesion molecule 3</fullName>
    </submittedName>
</protein>
<dbReference type="Pfam" id="PF07679">
    <property type="entry name" value="I-set"/>
    <property type="match status" value="1"/>
</dbReference>
<reference evidence="17" key="1">
    <citation type="submission" date="2015-09" db="EMBL/GenBank/DDBJ databases">
        <authorList>
            <person name="Sai Rama Sridatta P."/>
        </authorList>
    </citation>
    <scope>NUCLEOTIDE SEQUENCE [LARGE SCALE GENOMIC DNA]</scope>
</reference>
<evidence type="ECO:0000256" key="12">
    <source>
        <dbReference type="SAM" id="MobiDB-lite"/>
    </source>
</evidence>
<feature type="domain" description="Ig-like" evidence="15">
    <location>
        <begin position="392"/>
        <end position="487"/>
    </location>
</feature>
<dbReference type="SMART" id="SM00408">
    <property type="entry name" value="IGc2"/>
    <property type="match status" value="2"/>
</dbReference>
<evidence type="ECO:0000313" key="18">
    <source>
        <dbReference type="RefSeq" id="XP_018547953.1"/>
    </source>
</evidence>
<comment type="subcellular location">
    <subcellularLocation>
        <location evidence="1">Cell membrane</location>
        <topology evidence="1">Single-pass type I membrane protein</topology>
    </subcellularLocation>
</comment>
<dbReference type="Pfam" id="PF08205">
    <property type="entry name" value="C2-set_2"/>
    <property type="match status" value="1"/>
</dbReference>
<dbReference type="PROSITE" id="PS50835">
    <property type="entry name" value="IG_LIKE"/>
    <property type="match status" value="5"/>
</dbReference>
<proteinExistence type="inferred from homology"/>
<dbReference type="OrthoDB" id="6413693at2759"/>
<dbReference type="SMART" id="SM00409">
    <property type="entry name" value="IG"/>
    <property type="match status" value="4"/>
</dbReference>
<dbReference type="GO" id="GO:0098609">
    <property type="term" value="P:cell-cell adhesion"/>
    <property type="evidence" value="ECO:0007669"/>
    <property type="project" value="TreeGrafter"/>
</dbReference>
<dbReference type="InterPro" id="IPR051275">
    <property type="entry name" value="Cell_adhesion_signaling"/>
</dbReference>
<evidence type="ECO:0000256" key="11">
    <source>
        <dbReference type="ARBA" id="ARBA00023319"/>
    </source>
</evidence>
<dbReference type="Gene3D" id="2.60.40.10">
    <property type="entry name" value="Immunoglobulins"/>
    <property type="match status" value="5"/>
</dbReference>
<dbReference type="Pfam" id="PF13927">
    <property type="entry name" value="Ig_3"/>
    <property type="match status" value="1"/>
</dbReference>
<dbReference type="SUPFAM" id="SSF48726">
    <property type="entry name" value="Immunoglobulin"/>
    <property type="match status" value="5"/>
</dbReference>
<dbReference type="PANTHER" id="PTHR11640:SF49">
    <property type="entry name" value="KIN OF IRRE-LIKE PROTEIN 3"/>
    <property type="match status" value="1"/>
</dbReference>
<evidence type="ECO:0000256" key="5">
    <source>
        <dbReference type="ARBA" id="ARBA00022729"/>
    </source>
</evidence>
<evidence type="ECO:0000256" key="7">
    <source>
        <dbReference type="ARBA" id="ARBA00022989"/>
    </source>
</evidence>
<feature type="domain" description="Ig-like" evidence="15">
    <location>
        <begin position="222"/>
        <end position="302"/>
    </location>
</feature>
<dbReference type="InterPro" id="IPR003599">
    <property type="entry name" value="Ig_sub"/>
</dbReference>
<feature type="signal peptide" evidence="14">
    <location>
        <begin position="1"/>
        <end position="19"/>
    </location>
</feature>
<feature type="chain" id="PRO_5044613006" evidence="14">
    <location>
        <begin position="20"/>
        <end position="772"/>
    </location>
</feature>
<dbReference type="FunFam" id="2.60.40.10:FF:000103">
    <property type="entry name" value="Kirre like nephrin family adhesion molecule 3"/>
    <property type="match status" value="1"/>
</dbReference>
<keyword evidence="7 13" id="KW-1133">Transmembrane helix</keyword>
<keyword evidence="17" id="KW-1185">Reference proteome</keyword>
<dbReference type="GO" id="GO:0007416">
    <property type="term" value="P:synapse assembly"/>
    <property type="evidence" value="ECO:0007669"/>
    <property type="project" value="TreeGrafter"/>
</dbReference>